<dbReference type="GO" id="GO:0005737">
    <property type="term" value="C:cytoplasm"/>
    <property type="evidence" value="ECO:0007669"/>
    <property type="project" value="UniProtKB-SubCell"/>
</dbReference>
<organism evidence="8 9">
    <name type="scientific">Aurantiacibacter rhizosphaerae</name>
    <dbReference type="NCBI Taxonomy" id="2691582"/>
    <lineage>
        <taxon>Bacteria</taxon>
        <taxon>Pseudomonadati</taxon>
        <taxon>Pseudomonadota</taxon>
        <taxon>Alphaproteobacteria</taxon>
        <taxon>Sphingomonadales</taxon>
        <taxon>Erythrobacteraceae</taxon>
        <taxon>Aurantiacibacter</taxon>
    </lineage>
</organism>
<dbReference type="InterPro" id="IPR012795">
    <property type="entry name" value="tRNA_Ile_lys_synt_N"/>
</dbReference>
<dbReference type="PANTHER" id="PTHR43033">
    <property type="entry name" value="TRNA(ILE)-LYSIDINE SYNTHASE-RELATED"/>
    <property type="match status" value="1"/>
</dbReference>
<keyword evidence="1 6" id="KW-0436">Ligase</keyword>
<evidence type="ECO:0000313" key="8">
    <source>
        <dbReference type="EMBL" id="MWV27242.1"/>
    </source>
</evidence>
<dbReference type="GO" id="GO:0006400">
    <property type="term" value="P:tRNA modification"/>
    <property type="evidence" value="ECO:0007669"/>
    <property type="project" value="UniProtKB-UniRule"/>
</dbReference>
<protein>
    <recommendedName>
        <fullName evidence="6">tRNA(Ile)-lysidine synthase</fullName>
        <ecNumber evidence="6">6.3.4.19</ecNumber>
    </recommendedName>
    <alternativeName>
        <fullName evidence="6">tRNA(Ile)-2-lysyl-cytidine synthase</fullName>
    </alternativeName>
    <alternativeName>
        <fullName evidence="6">tRNA(Ile)-lysidine synthetase</fullName>
    </alternativeName>
</protein>
<evidence type="ECO:0000256" key="4">
    <source>
        <dbReference type="ARBA" id="ARBA00022840"/>
    </source>
</evidence>
<dbReference type="Gene3D" id="3.40.50.620">
    <property type="entry name" value="HUPs"/>
    <property type="match status" value="1"/>
</dbReference>
<evidence type="ECO:0000313" key="9">
    <source>
        <dbReference type="Proteomes" id="UP000461409"/>
    </source>
</evidence>
<dbReference type="Proteomes" id="UP000461409">
    <property type="component" value="Unassembled WGS sequence"/>
</dbReference>
<comment type="similarity">
    <text evidence="6">Belongs to the tRNA(Ile)-lysidine synthase family.</text>
</comment>
<dbReference type="GO" id="GO:0005524">
    <property type="term" value="F:ATP binding"/>
    <property type="evidence" value="ECO:0007669"/>
    <property type="project" value="UniProtKB-UniRule"/>
</dbReference>
<dbReference type="InterPro" id="IPR011063">
    <property type="entry name" value="TilS/TtcA_N"/>
</dbReference>
<feature type="binding site" evidence="6">
    <location>
        <begin position="35"/>
        <end position="40"/>
    </location>
    <ligand>
        <name>ATP</name>
        <dbReference type="ChEBI" id="CHEBI:30616"/>
    </ligand>
</feature>
<feature type="domain" description="tRNA(Ile)-lysidine/2-thiocytidine synthase N-terminal" evidence="7">
    <location>
        <begin position="30"/>
        <end position="205"/>
    </location>
</feature>
<dbReference type="GO" id="GO:0032267">
    <property type="term" value="F:tRNA(Ile)-lysidine synthase activity"/>
    <property type="evidence" value="ECO:0007669"/>
    <property type="project" value="UniProtKB-EC"/>
</dbReference>
<keyword evidence="9" id="KW-1185">Reference proteome</keyword>
<evidence type="ECO:0000256" key="6">
    <source>
        <dbReference type="HAMAP-Rule" id="MF_01161"/>
    </source>
</evidence>
<keyword evidence="4 6" id="KW-0067">ATP-binding</keyword>
<dbReference type="NCBIfam" id="TIGR02432">
    <property type="entry name" value="lysidine_TilS_N"/>
    <property type="match status" value="1"/>
</dbReference>
<comment type="caution">
    <text evidence="8">The sequence shown here is derived from an EMBL/GenBank/DDBJ whole genome shotgun (WGS) entry which is preliminary data.</text>
</comment>
<dbReference type="SUPFAM" id="SSF52402">
    <property type="entry name" value="Adenine nucleotide alpha hydrolases-like"/>
    <property type="match status" value="1"/>
</dbReference>
<dbReference type="EC" id="6.3.4.19" evidence="6"/>
<reference evidence="8 9" key="1">
    <citation type="submission" date="2019-12" db="EMBL/GenBank/DDBJ databases">
        <authorList>
            <person name="Lee S.D."/>
        </authorList>
    </citation>
    <scope>NUCLEOTIDE SEQUENCE [LARGE SCALE GENOMIC DNA]</scope>
    <source>
        <strain evidence="8 9">GH3-10</strain>
    </source>
</reference>
<accession>A0A844XC08</accession>
<evidence type="ECO:0000256" key="3">
    <source>
        <dbReference type="ARBA" id="ARBA00022741"/>
    </source>
</evidence>
<name>A0A844XC08_9SPHN</name>
<keyword evidence="3 6" id="KW-0547">Nucleotide-binding</keyword>
<comment type="domain">
    <text evidence="6">The N-terminal region contains the highly conserved SGGXDS motif, predicted to be a P-loop motif involved in ATP binding.</text>
</comment>
<evidence type="ECO:0000256" key="5">
    <source>
        <dbReference type="ARBA" id="ARBA00048539"/>
    </source>
</evidence>
<comment type="catalytic activity">
    <reaction evidence="5 6">
        <text>cytidine(34) in tRNA(Ile2) + L-lysine + ATP = lysidine(34) in tRNA(Ile2) + AMP + diphosphate + H(+)</text>
        <dbReference type="Rhea" id="RHEA:43744"/>
        <dbReference type="Rhea" id="RHEA-COMP:10625"/>
        <dbReference type="Rhea" id="RHEA-COMP:10670"/>
        <dbReference type="ChEBI" id="CHEBI:15378"/>
        <dbReference type="ChEBI" id="CHEBI:30616"/>
        <dbReference type="ChEBI" id="CHEBI:32551"/>
        <dbReference type="ChEBI" id="CHEBI:33019"/>
        <dbReference type="ChEBI" id="CHEBI:82748"/>
        <dbReference type="ChEBI" id="CHEBI:83665"/>
        <dbReference type="ChEBI" id="CHEBI:456215"/>
        <dbReference type="EC" id="6.3.4.19"/>
    </reaction>
</comment>
<dbReference type="AlphaFoldDB" id="A0A844XC08"/>
<evidence type="ECO:0000256" key="1">
    <source>
        <dbReference type="ARBA" id="ARBA00022598"/>
    </source>
</evidence>
<dbReference type="HAMAP" id="MF_01161">
    <property type="entry name" value="tRNA_Ile_lys_synt"/>
    <property type="match status" value="1"/>
</dbReference>
<evidence type="ECO:0000259" key="7">
    <source>
        <dbReference type="Pfam" id="PF01171"/>
    </source>
</evidence>
<keyword evidence="2 6" id="KW-0819">tRNA processing</keyword>
<dbReference type="Pfam" id="PF01171">
    <property type="entry name" value="ATP_bind_3"/>
    <property type="match status" value="1"/>
</dbReference>
<dbReference type="EMBL" id="WUBR01000001">
    <property type="protein sequence ID" value="MWV27242.1"/>
    <property type="molecule type" value="Genomic_DNA"/>
</dbReference>
<keyword evidence="6" id="KW-0963">Cytoplasm</keyword>
<sequence>MVAGSTAIDNGLVTRFRQALDRLNPDGERIGLAVSGGPDSMAMLLLAHEAIPGGFEVATVNHGLRPEAVDECALVQSACEERGVPCAVLNITVAAGNLQAQARAARYLALNEWAARRAIGRIATAHHADDQAETLLMRLNRGSGVAGLAGVRELQQREPDGAAIIRPLLTFRRAELQSVINVLGQNVAHDPSNADPRYDRVRMRNALADCDWLDIASLAQSASHLADAYEALESYASILWPQMVTQAGEGFTLAPGSSREMNRRLLARIMEQMGGRPRGGDVARLLLKLEQGEGGNVAGVLAKVEAGRWVLTPEPPRKTG</sequence>
<evidence type="ECO:0000256" key="2">
    <source>
        <dbReference type="ARBA" id="ARBA00022694"/>
    </source>
</evidence>
<dbReference type="InterPro" id="IPR014729">
    <property type="entry name" value="Rossmann-like_a/b/a_fold"/>
</dbReference>
<reference evidence="8 9" key="2">
    <citation type="submission" date="2020-02" db="EMBL/GenBank/DDBJ databases">
        <title>Erythrobacter dongmakensis sp. nov., isolated from a tidal mudflat.</title>
        <authorList>
            <person name="Kim I.S."/>
        </authorList>
    </citation>
    <scope>NUCLEOTIDE SEQUENCE [LARGE SCALE GENOMIC DNA]</scope>
    <source>
        <strain evidence="8 9">GH3-10</strain>
    </source>
</reference>
<comment type="subcellular location">
    <subcellularLocation>
        <location evidence="6">Cytoplasm</location>
    </subcellularLocation>
</comment>
<dbReference type="InterPro" id="IPR012094">
    <property type="entry name" value="tRNA_Ile_lys_synt"/>
</dbReference>
<dbReference type="PANTHER" id="PTHR43033:SF1">
    <property type="entry name" value="TRNA(ILE)-LYSIDINE SYNTHASE-RELATED"/>
    <property type="match status" value="1"/>
</dbReference>
<gene>
    <name evidence="6 8" type="primary">tilS</name>
    <name evidence="8" type="ORF">GRF63_04925</name>
</gene>
<proteinExistence type="inferred from homology"/>
<comment type="function">
    <text evidence="6">Ligates lysine onto the cytidine present at position 34 of the AUA codon-specific tRNA(Ile) that contains the anticodon CAU, in an ATP-dependent manner. Cytidine is converted to lysidine, thus changing the amino acid specificity of the tRNA from methionine to isoleucine.</text>
</comment>
<dbReference type="CDD" id="cd01992">
    <property type="entry name" value="TilS_N"/>
    <property type="match status" value="1"/>
</dbReference>